<evidence type="ECO:0000256" key="5">
    <source>
        <dbReference type="ARBA" id="ARBA00022723"/>
    </source>
</evidence>
<evidence type="ECO:0000313" key="13">
    <source>
        <dbReference type="Proteomes" id="UP001279410"/>
    </source>
</evidence>
<evidence type="ECO:0000256" key="4">
    <source>
        <dbReference type="ARBA" id="ARBA00005975"/>
    </source>
</evidence>
<accession>A0AAD3MPM4</accession>
<dbReference type="GO" id="GO:0008270">
    <property type="term" value="F:zinc ion binding"/>
    <property type="evidence" value="ECO:0007669"/>
    <property type="project" value="TreeGrafter"/>
</dbReference>
<comment type="caution">
    <text evidence="12">The sequence shown here is derived from an EMBL/GenBank/DDBJ whole genome shotgun (WGS) entry which is preliminary data.</text>
</comment>
<name>A0AAD3MPM4_LATJO</name>
<evidence type="ECO:0000256" key="3">
    <source>
        <dbReference type="ARBA" id="ARBA00004630"/>
    </source>
</evidence>
<dbReference type="PANTHER" id="PTHR23292:SF35">
    <property type="entry name" value="LITAF DOMAIN-CONTAINING PROTEIN"/>
    <property type="match status" value="1"/>
</dbReference>
<keyword evidence="6" id="KW-0862">Zinc</keyword>
<dbReference type="EMBL" id="BRZM01000030">
    <property type="protein sequence ID" value="GLD57626.1"/>
    <property type="molecule type" value="Genomic_DNA"/>
</dbReference>
<feature type="transmembrane region" description="Helical" evidence="10">
    <location>
        <begin position="220"/>
        <end position="243"/>
    </location>
</feature>
<evidence type="ECO:0000256" key="7">
    <source>
        <dbReference type="ARBA" id="ARBA00023136"/>
    </source>
</evidence>
<evidence type="ECO:0000256" key="1">
    <source>
        <dbReference type="ARBA" id="ARBA00004125"/>
    </source>
</evidence>
<proteinExistence type="inferred from homology"/>
<keyword evidence="10" id="KW-1133">Transmembrane helix</keyword>
<evidence type="ECO:0000259" key="11">
    <source>
        <dbReference type="PROSITE" id="PS51837"/>
    </source>
</evidence>
<dbReference type="InterPro" id="IPR006629">
    <property type="entry name" value="LITAF"/>
</dbReference>
<comment type="subcellular location">
    <subcellularLocation>
        <location evidence="1">Endosome membrane</location>
        <topology evidence="1">Peripheral membrane protein</topology>
        <orientation evidence="1">Cytoplasmic side</orientation>
    </subcellularLocation>
    <subcellularLocation>
        <location evidence="2">Late endosome membrane</location>
    </subcellularLocation>
    <subcellularLocation>
        <location evidence="3">Lysosome membrane</location>
        <topology evidence="3">Peripheral membrane protein</topology>
        <orientation evidence="3">Cytoplasmic side</orientation>
    </subcellularLocation>
</comment>
<dbReference type="SMART" id="SM00714">
    <property type="entry name" value="LITAF"/>
    <property type="match status" value="1"/>
</dbReference>
<evidence type="ECO:0000256" key="10">
    <source>
        <dbReference type="SAM" id="Phobius"/>
    </source>
</evidence>
<dbReference type="GO" id="GO:0098560">
    <property type="term" value="C:cytoplasmic side of late endosome membrane"/>
    <property type="evidence" value="ECO:0007669"/>
    <property type="project" value="TreeGrafter"/>
</dbReference>
<dbReference type="AlphaFoldDB" id="A0AAD3MPM4"/>
<feature type="coiled-coil region" evidence="8">
    <location>
        <begin position="105"/>
        <end position="132"/>
    </location>
</feature>
<protein>
    <submittedName>
        <fullName evidence="12">Lipopolysaccharide-induced tumor necrosis factor-alpha factor</fullName>
    </submittedName>
</protein>
<evidence type="ECO:0000256" key="2">
    <source>
        <dbReference type="ARBA" id="ARBA00004414"/>
    </source>
</evidence>
<keyword evidence="8" id="KW-0175">Coiled coil</keyword>
<dbReference type="Pfam" id="PF10601">
    <property type="entry name" value="zf-LITAF-like"/>
    <property type="match status" value="1"/>
</dbReference>
<evidence type="ECO:0000256" key="6">
    <source>
        <dbReference type="ARBA" id="ARBA00022833"/>
    </source>
</evidence>
<feature type="compositionally biased region" description="Polar residues" evidence="9">
    <location>
        <begin position="18"/>
        <end position="31"/>
    </location>
</feature>
<gene>
    <name evidence="12" type="ORF">AKAME5_000983300</name>
</gene>
<reference evidence="12" key="1">
    <citation type="submission" date="2022-08" db="EMBL/GenBank/DDBJ databases">
        <title>Genome sequencing of akame (Lates japonicus).</title>
        <authorList>
            <person name="Hashiguchi Y."/>
            <person name="Takahashi H."/>
        </authorList>
    </citation>
    <scope>NUCLEOTIDE SEQUENCE</scope>
    <source>
        <strain evidence="12">Kochi</strain>
    </source>
</reference>
<sequence length="266" mass="30310">MENPDQDVVLLQSFTRRQTATSYTCDSSEPQQEQHDESEPEFNQEAPQQKKDATPLTLIKFRIQQLQNRRFLLLRMQHFKKRAENDSGETTEEMTCEDSDDMCELEAIQKELEELLVKKEELENKGMSANLRANGGQEDAQPTFYKSETPLGGIYTLPPPQQTQEDVTPEQSVKTTPAAETPTDMITPVDSLGPMPVTTRCPHCQEVIVTETYRKVGESMFLLCCLCSMMGCVAGCCLFPFFIERLKSVHHDCPHCKAHIYTYQPF</sequence>
<dbReference type="GO" id="GO:0005634">
    <property type="term" value="C:nucleus"/>
    <property type="evidence" value="ECO:0007669"/>
    <property type="project" value="TreeGrafter"/>
</dbReference>
<dbReference type="InterPro" id="IPR037519">
    <property type="entry name" value="LITAF_fam"/>
</dbReference>
<comment type="similarity">
    <text evidence="4">Belongs to the CDIP1/LITAF family.</text>
</comment>
<feature type="domain" description="LITAF" evidence="11">
    <location>
        <begin position="181"/>
        <end position="265"/>
    </location>
</feature>
<evidence type="ECO:0000256" key="8">
    <source>
        <dbReference type="SAM" id="Coils"/>
    </source>
</evidence>
<dbReference type="Proteomes" id="UP001279410">
    <property type="component" value="Unassembled WGS sequence"/>
</dbReference>
<evidence type="ECO:0000256" key="9">
    <source>
        <dbReference type="SAM" id="MobiDB-lite"/>
    </source>
</evidence>
<dbReference type="PANTHER" id="PTHR23292">
    <property type="entry name" value="LIPOPOLYSACCHARIDE-INDUCED TUMOR NECROSIS FACTOR-ALPHA FACTOR"/>
    <property type="match status" value="1"/>
</dbReference>
<keyword evidence="5" id="KW-0479">Metal-binding</keyword>
<feature type="region of interest" description="Disordered" evidence="9">
    <location>
        <begin position="18"/>
        <end position="53"/>
    </location>
</feature>
<dbReference type="GO" id="GO:0098574">
    <property type="term" value="C:cytoplasmic side of lysosomal membrane"/>
    <property type="evidence" value="ECO:0007669"/>
    <property type="project" value="TreeGrafter"/>
</dbReference>
<evidence type="ECO:0000313" key="12">
    <source>
        <dbReference type="EMBL" id="GLD57626.1"/>
    </source>
</evidence>
<keyword evidence="7 10" id="KW-0472">Membrane</keyword>
<organism evidence="12 13">
    <name type="scientific">Lates japonicus</name>
    <name type="common">Japanese lates</name>
    <dbReference type="NCBI Taxonomy" id="270547"/>
    <lineage>
        <taxon>Eukaryota</taxon>
        <taxon>Metazoa</taxon>
        <taxon>Chordata</taxon>
        <taxon>Craniata</taxon>
        <taxon>Vertebrata</taxon>
        <taxon>Euteleostomi</taxon>
        <taxon>Actinopterygii</taxon>
        <taxon>Neopterygii</taxon>
        <taxon>Teleostei</taxon>
        <taxon>Neoteleostei</taxon>
        <taxon>Acanthomorphata</taxon>
        <taxon>Carangaria</taxon>
        <taxon>Carangaria incertae sedis</taxon>
        <taxon>Centropomidae</taxon>
        <taxon>Lates</taxon>
    </lineage>
</organism>
<keyword evidence="13" id="KW-1185">Reference proteome</keyword>
<dbReference type="PROSITE" id="PS51837">
    <property type="entry name" value="LITAF"/>
    <property type="match status" value="1"/>
</dbReference>
<keyword evidence="10" id="KW-0812">Transmembrane</keyword>